<gene>
    <name evidence="1" type="ORF">SDC9_185790</name>
</gene>
<dbReference type="AlphaFoldDB" id="A0A645HI50"/>
<dbReference type="EMBL" id="VSSQ01093387">
    <property type="protein sequence ID" value="MPN38266.1"/>
    <property type="molecule type" value="Genomic_DNA"/>
</dbReference>
<accession>A0A645HI50</accession>
<comment type="caution">
    <text evidence="1">The sequence shown here is derived from an EMBL/GenBank/DDBJ whole genome shotgun (WGS) entry which is preliminary data.</text>
</comment>
<reference evidence="1" key="1">
    <citation type="submission" date="2019-08" db="EMBL/GenBank/DDBJ databases">
        <authorList>
            <person name="Kucharzyk K."/>
            <person name="Murdoch R.W."/>
            <person name="Higgins S."/>
            <person name="Loffler F."/>
        </authorList>
    </citation>
    <scope>NUCLEOTIDE SEQUENCE</scope>
</reference>
<protein>
    <submittedName>
        <fullName evidence="1">Uncharacterized protein</fullName>
    </submittedName>
</protein>
<evidence type="ECO:0000313" key="1">
    <source>
        <dbReference type="EMBL" id="MPN38266.1"/>
    </source>
</evidence>
<organism evidence="1">
    <name type="scientific">bioreactor metagenome</name>
    <dbReference type="NCBI Taxonomy" id="1076179"/>
    <lineage>
        <taxon>unclassified sequences</taxon>
        <taxon>metagenomes</taxon>
        <taxon>ecological metagenomes</taxon>
    </lineage>
</organism>
<sequence length="82" mass="9232">MMKRSGKQHVVLHRLPVATAVHHTAELGVFPYAQIAAPDVIVQIIVVLEDPLADLCLQKEVRNSFRYLCKQQCIIREPEQGA</sequence>
<name>A0A645HI50_9ZZZZ</name>
<proteinExistence type="predicted"/>